<comment type="caution">
    <text evidence="2">The sequence shown here is derived from an EMBL/GenBank/DDBJ whole genome shotgun (WGS) entry which is preliminary data.</text>
</comment>
<gene>
    <name evidence="2" type="ORF">KVV02_005532</name>
</gene>
<evidence type="ECO:0000313" key="2">
    <source>
        <dbReference type="EMBL" id="KAG9319932.1"/>
    </source>
</evidence>
<protein>
    <submittedName>
        <fullName evidence="2">Uncharacterized protein</fullName>
    </submittedName>
</protein>
<name>A0A9P8A089_MORAP</name>
<proteinExistence type="predicted"/>
<reference evidence="2" key="1">
    <citation type="submission" date="2021-07" db="EMBL/GenBank/DDBJ databases">
        <title>Draft genome of Mortierella alpina, strain LL118, isolated from an aspen leaf litter sample.</title>
        <authorList>
            <person name="Yang S."/>
            <person name="Vinatzer B.A."/>
        </authorList>
    </citation>
    <scope>NUCLEOTIDE SEQUENCE</scope>
    <source>
        <strain evidence="2">LL118</strain>
    </source>
</reference>
<dbReference type="Proteomes" id="UP000717515">
    <property type="component" value="Unassembled WGS sequence"/>
</dbReference>
<evidence type="ECO:0000313" key="3">
    <source>
        <dbReference type="Proteomes" id="UP000717515"/>
    </source>
</evidence>
<dbReference type="PANTHER" id="PTHR40788">
    <property type="entry name" value="CLR5 DOMAIN-CONTAINING PROTEIN-RELATED"/>
    <property type="match status" value="1"/>
</dbReference>
<evidence type="ECO:0000256" key="1">
    <source>
        <dbReference type="SAM" id="MobiDB-lite"/>
    </source>
</evidence>
<dbReference type="AlphaFoldDB" id="A0A9P8A089"/>
<feature type="region of interest" description="Disordered" evidence="1">
    <location>
        <begin position="654"/>
        <end position="696"/>
    </location>
</feature>
<dbReference type="PANTHER" id="PTHR40788:SF2">
    <property type="entry name" value="CLR5 DOMAIN-CONTAINING PROTEIN"/>
    <property type="match status" value="1"/>
</dbReference>
<accession>A0A9P8A089</accession>
<sequence>MDGLPPELMRMLQQAMAGNPGLAQNNGGGRPINPQDDIQAFFGSKADQLPQPAGFPTPAEVRRESRQRVTKIFQDWNLLNHIVQRHEATIQKRWLKKTREQRKSILLRAWPNMSASHRPDLEALFKEGNAKTKARDAYMWPNINQEDLLKPKLLLIFLNSRARNFPSAFAGADHESFRFATTSSKVPAAFLNEYTMLFTGRDTPETYGELYSWDDNDEAADWLFTKRGMHPGYGLQTLEVQERIYDFLVQCCLLIIHDMTRESLVNDDSPIIPEPPALTIAEGGVVNSLGAIATMTPYRLPARLDLARLQDIVAAKRSAMEDHIWSLREDPSYFADTLLDMKEHRKEILLDTKGRLHSLMKPYPGKRFWDRVAGSVVSEAYLYLDTFDTLHSQIGKVFTLKDKYEGTYSYEDSLPGDLLEAFLELEFSLTQFIKGPIHSTKTNMVASPPLRASFVRLPEEKNSDIIKVVQKPTVQWDTTQKHLMWLFQTLWDDQQLHLVGLSPLLDEMERLVENDPKARNLFSARVANLVADLSFFAECKRQISLYQPWAASFENDAASHPSNGRFYYPVEKRRTKETTEAMQQAEKNLDDFWEKLDKFLLPQMDLLHDGALTRLLTDSRILHRTPDWVEPDLSISPAERQKEEPREDIVMPLSKVYSEQPRPQSSSGPKTKIKTRGVATPRATAAAEGSQAGIGPQEVDIQPTFTVDKRSLKVFSTLFHRPSTSSQPGEIPWNDFLHAMGATGFGMQKLYGSVWHFKPSNLDVERSILFHEPHPISKIPFKIARRFGRRLFRTYGWRGDMFKLKDE</sequence>
<dbReference type="EMBL" id="JAIFTL010000352">
    <property type="protein sequence ID" value="KAG9319932.1"/>
    <property type="molecule type" value="Genomic_DNA"/>
</dbReference>
<organism evidence="2 3">
    <name type="scientific">Mortierella alpina</name>
    <name type="common">Oleaginous fungus</name>
    <name type="synonym">Mortierella renispora</name>
    <dbReference type="NCBI Taxonomy" id="64518"/>
    <lineage>
        <taxon>Eukaryota</taxon>
        <taxon>Fungi</taxon>
        <taxon>Fungi incertae sedis</taxon>
        <taxon>Mucoromycota</taxon>
        <taxon>Mortierellomycotina</taxon>
        <taxon>Mortierellomycetes</taxon>
        <taxon>Mortierellales</taxon>
        <taxon>Mortierellaceae</taxon>
        <taxon>Mortierella</taxon>
    </lineage>
</organism>